<dbReference type="Proteomes" id="UP000016930">
    <property type="component" value="Unassembled WGS sequence"/>
</dbReference>
<feature type="region of interest" description="Disordered" evidence="1">
    <location>
        <begin position="261"/>
        <end position="313"/>
    </location>
</feature>
<gene>
    <name evidence="2" type="ORF">CERSUDRAFT_113878</name>
</gene>
<keyword evidence="3" id="KW-1185">Reference proteome</keyword>
<feature type="compositionally biased region" description="Low complexity" evidence="1">
    <location>
        <begin position="89"/>
        <end position="104"/>
    </location>
</feature>
<feature type="region of interest" description="Disordered" evidence="1">
    <location>
        <begin position="151"/>
        <end position="171"/>
    </location>
</feature>
<evidence type="ECO:0000256" key="1">
    <source>
        <dbReference type="SAM" id="MobiDB-lite"/>
    </source>
</evidence>
<name>M2PQ84_CERS8</name>
<feature type="compositionally biased region" description="Polar residues" evidence="1">
    <location>
        <begin position="57"/>
        <end position="67"/>
    </location>
</feature>
<feature type="compositionally biased region" description="Low complexity" evidence="1">
    <location>
        <begin position="29"/>
        <end position="40"/>
    </location>
</feature>
<evidence type="ECO:0000313" key="2">
    <source>
        <dbReference type="EMBL" id="EMD38704.1"/>
    </source>
</evidence>
<feature type="non-terminal residue" evidence="2">
    <location>
        <position position="313"/>
    </location>
</feature>
<sequence length="313" mass="33392">MIGPQNNLDDIRRKASSRPTVASPPVGIPSSSQSKPSKFKPAARPVNTPDHAKQRSAALSSFSTSGFVKSKTAPLKPVQVVEKDSPAHISISSTESLSFTSPELPIKRTSSDSSADLEPAASPKRPRVEKASNKENVFSADVKGKGKARELDSLGPLFKPTATDFRTPSKSYRTQNAGECVAATSSAAEHPRTMPVDWSDLLAQSDSDLLSVLSCNLDLRSQVSEWLSECVAGKASGHDPVLLRHIDKLLQDRISAINAVRASRKRQEQPALPVPKWILDSTASSPAPNGIAPSSMPNLQPYSSSASPDVRAP</sequence>
<reference evidence="2 3" key="1">
    <citation type="journal article" date="2012" name="Proc. Natl. Acad. Sci. U.S.A.">
        <title>Comparative genomics of Ceriporiopsis subvermispora and Phanerochaete chrysosporium provide insight into selective ligninolysis.</title>
        <authorList>
            <person name="Fernandez-Fueyo E."/>
            <person name="Ruiz-Duenas F.J."/>
            <person name="Ferreira P."/>
            <person name="Floudas D."/>
            <person name="Hibbett D.S."/>
            <person name="Canessa P."/>
            <person name="Larrondo L.F."/>
            <person name="James T.Y."/>
            <person name="Seelenfreund D."/>
            <person name="Lobos S."/>
            <person name="Polanco R."/>
            <person name="Tello M."/>
            <person name="Honda Y."/>
            <person name="Watanabe T."/>
            <person name="Watanabe T."/>
            <person name="Ryu J.S."/>
            <person name="Kubicek C.P."/>
            <person name="Schmoll M."/>
            <person name="Gaskell J."/>
            <person name="Hammel K.E."/>
            <person name="St John F.J."/>
            <person name="Vanden Wymelenberg A."/>
            <person name="Sabat G."/>
            <person name="Splinter BonDurant S."/>
            <person name="Syed K."/>
            <person name="Yadav J.S."/>
            <person name="Doddapaneni H."/>
            <person name="Subramanian V."/>
            <person name="Lavin J.L."/>
            <person name="Oguiza J.A."/>
            <person name="Perez G."/>
            <person name="Pisabarro A.G."/>
            <person name="Ramirez L."/>
            <person name="Santoyo F."/>
            <person name="Master E."/>
            <person name="Coutinho P.M."/>
            <person name="Henrissat B."/>
            <person name="Lombard V."/>
            <person name="Magnuson J.K."/>
            <person name="Kuees U."/>
            <person name="Hori C."/>
            <person name="Igarashi K."/>
            <person name="Samejima M."/>
            <person name="Held B.W."/>
            <person name="Barry K.W."/>
            <person name="LaButti K.M."/>
            <person name="Lapidus A."/>
            <person name="Lindquist E.A."/>
            <person name="Lucas S.M."/>
            <person name="Riley R."/>
            <person name="Salamov A.A."/>
            <person name="Hoffmeister D."/>
            <person name="Schwenk D."/>
            <person name="Hadar Y."/>
            <person name="Yarden O."/>
            <person name="de Vries R.P."/>
            <person name="Wiebenga A."/>
            <person name="Stenlid J."/>
            <person name="Eastwood D."/>
            <person name="Grigoriev I.V."/>
            <person name="Berka R.M."/>
            <person name="Blanchette R.A."/>
            <person name="Kersten P."/>
            <person name="Martinez A.T."/>
            <person name="Vicuna R."/>
            <person name="Cullen D."/>
        </authorList>
    </citation>
    <scope>NUCLEOTIDE SEQUENCE [LARGE SCALE GENOMIC DNA]</scope>
    <source>
        <strain evidence="2 3">B</strain>
    </source>
</reference>
<accession>M2PQ84</accession>
<proteinExistence type="predicted"/>
<dbReference type="HOGENOM" id="CLU_890121_0_0_1"/>
<dbReference type="EMBL" id="KB445795">
    <property type="protein sequence ID" value="EMD38704.1"/>
    <property type="molecule type" value="Genomic_DNA"/>
</dbReference>
<evidence type="ECO:0000313" key="3">
    <source>
        <dbReference type="Proteomes" id="UP000016930"/>
    </source>
</evidence>
<dbReference type="AlphaFoldDB" id="M2PQ84"/>
<protein>
    <submittedName>
        <fullName evidence="2">Uncharacterized protein</fullName>
    </submittedName>
</protein>
<organism evidence="2 3">
    <name type="scientific">Ceriporiopsis subvermispora (strain B)</name>
    <name type="common">White-rot fungus</name>
    <name type="synonym">Gelatoporia subvermispora</name>
    <dbReference type="NCBI Taxonomy" id="914234"/>
    <lineage>
        <taxon>Eukaryota</taxon>
        <taxon>Fungi</taxon>
        <taxon>Dikarya</taxon>
        <taxon>Basidiomycota</taxon>
        <taxon>Agaricomycotina</taxon>
        <taxon>Agaricomycetes</taxon>
        <taxon>Polyporales</taxon>
        <taxon>Gelatoporiaceae</taxon>
        <taxon>Gelatoporia</taxon>
    </lineage>
</organism>
<feature type="compositionally biased region" description="Polar residues" evidence="1">
    <location>
        <begin position="295"/>
        <end position="307"/>
    </location>
</feature>
<feature type="region of interest" description="Disordered" evidence="1">
    <location>
        <begin position="1"/>
        <end position="138"/>
    </location>
</feature>